<evidence type="ECO:0000256" key="1">
    <source>
        <dbReference type="SAM" id="MobiDB-lite"/>
    </source>
</evidence>
<comment type="caution">
    <text evidence="2">The sequence shown here is derived from an EMBL/GenBank/DDBJ whole genome shotgun (WGS) entry which is preliminary data.</text>
</comment>
<dbReference type="Proteomes" id="UP000283269">
    <property type="component" value="Unassembled WGS sequence"/>
</dbReference>
<keyword evidence="3" id="KW-1185">Reference proteome</keyword>
<evidence type="ECO:0000313" key="2">
    <source>
        <dbReference type="EMBL" id="PPQ89486.1"/>
    </source>
</evidence>
<sequence length="59" mass="6636">MSIQEAGIKFCDPSEELEYESDPENETTKPTINTTSELWIQTTYGLKAASKVTLKILKL</sequence>
<proteinExistence type="predicted"/>
<feature type="compositionally biased region" description="Acidic residues" evidence="1">
    <location>
        <begin position="13"/>
        <end position="25"/>
    </location>
</feature>
<dbReference type="EMBL" id="NHYD01001862">
    <property type="protein sequence ID" value="PPQ89486.1"/>
    <property type="molecule type" value="Genomic_DNA"/>
</dbReference>
<organism evidence="2 3">
    <name type="scientific">Psilocybe cyanescens</name>
    <dbReference type="NCBI Taxonomy" id="93625"/>
    <lineage>
        <taxon>Eukaryota</taxon>
        <taxon>Fungi</taxon>
        <taxon>Dikarya</taxon>
        <taxon>Basidiomycota</taxon>
        <taxon>Agaricomycotina</taxon>
        <taxon>Agaricomycetes</taxon>
        <taxon>Agaricomycetidae</taxon>
        <taxon>Agaricales</taxon>
        <taxon>Agaricineae</taxon>
        <taxon>Strophariaceae</taxon>
        <taxon>Psilocybe</taxon>
    </lineage>
</organism>
<reference evidence="2 3" key="1">
    <citation type="journal article" date="2018" name="Evol. Lett.">
        <title>Horizontal gene cluster transfer increased hallucinogenic mushroom diversity.</title>
        <authorList>
            <person name="Reynolds H.T."/>
            <person name="Vijayakumar V."/>
            <person name="Gluck-Thaler E."/>
            <person name="Korotkin H.B."/>
            <person name="Matheny P.B."/>
            <person name="Slot J.C."/>
        </authorList>
    </citation>
    <scope>NUCLEOTIDE SEQUENCE [LARGE SCALE GENOMIC DNA]</scope>
    <source>
        <strain evidence="2 3">2631</strain>
    </source>
</reference>
<name>A0A409XFE4_PSICY</name>
<evidence type="ECO:0000313" key="3">
    <source>
        <dbReference type="Proteomes" id="UP000283269"/>
    </source>
</evidence>
<accession>A0A409XFE4</accession>
<dbReference type="AlphaFoldDB" id="A0A409XFE4"/>
<dbReference type="InParanoid" id="A0A409XFE4"/>
<feature type="region of interest" description="Disordered" evidence="1">
    <location>
        <begin position="13"/>
        <end position="32"/>
    </location>
</feature>
<gene>
    <name evidence="2" type="ORF">CVT25_012143</name>
</gene>
<protein>
    <submittedName>
        <fullName evidence="2">Uncharacterized protein</fullName>
    </submittedName>
</protein>